<dbReference type="AlphaFoldDB" id="A0A9X3RS89"/>
<gene>
    <name evidence="1" type="ORF">L8U58_09900</name>
</gene>
<comment type="caution">
    <text evidence="1">The sequence shown here is derived from an EMBL/GenBank/DDBJ whole genome shotgun (WGS) entry which is preliminary data.</text>
</comment>
<accession>A0A9X3RS89</accession>
<evidence type="ECO:0008006" key="3">
    <source>
        <dbReference type="Google" id="ProtNLM"/>
    </source>
</evidence>
<protein>
    <recommendedName>
        <fullName evidence="3">Pentapeptide repeat-containing protein</fullName>
    </recommendedName>
</protein>
<dbReference type="EMBL" id="JAKMUV010000019">
    <property type="protein sequence ID" value="MCZ9305826.1"/>
    <property type="molecule type" value="Genomic_DNA"/>
</dbReference>
<dbReference type="SUPFAM" id="SSF141571">
    <property type="entry name" value="Pentapeptide repeat-like"/>
    <property type="match status" value="1"/>
</dbReference>
<evidence type="ECO:0000313" key="1">
    <source>
        <dbReference type="EMBL" id="MCZ9305826.1"/>
    </source>
</evidence>
<proteinExistence type="predicted"/>
<dbReference type="Proteomes" id="UP001146505">
    <property type="component" value="Unassembled WGS sequence"/>
</dbReference>
<organism evidence="1 2">
    <name type="scientific">Corynebacterium macclintockiae</name>
    <dbReference type="NCBI Taxonomy" id="2913501"/>
    <lineage>
        <taxon>Bacteria</taxon>
        <taxon>Bacillati</taxon>
        <taxon>Actinomycetota</taxon>
        <taxon>Actinomycetes</taxon>
        <taxon>Mycobacteriales</taxon>
        <taxon>Corynebacteriaceae</taxon>
        <taxon>Corynebacterium</taxon>
    </lineage>
</organism>
<name>A0A9X3RS89_9CORY</name>
<sequence length="233" mass="25977">MPKARQKLQGIQHNQSFDDDSIQGMFFEAVTLEQCSLVRTEFNHCSGSYLSFKDCTIWDPSFRFCGDWDHISLINTTVEKVEEPLDVSVFSRIEGSTLRDVIISGKQQQDHAPLVLINSTISGRLANFAIAENQSQNQLLGCDLRDCAVYNVRFLGIPVDRCQLPNSVHSLVLNNWSDLADEVFSKAMFTFKSSASTKAEKTAASIVMDEIQLDAGTFHSAHGIQRLGAEKLI</sequence>
<dbReference type="RefSeq" id="WP_269955248.1">
    <property type="nucleotide sequence ID" value="NZ_JAKMUV010000019.1"/>
</dbReference>
<dbReference type="GeneID" id="301813871"/>
<dbReference type="Gene3D" id="2.160.20.80">
    <property type="entry name" value="E3 ubiquitin-protein ligase SopA"/>
    <property type="match status" value="1"/>
</dbReference>
<keyword evidence="2" id="KW-1185">Reference proteome</keyword>
<reference evidence="1" key="1">
    <citation type="submission" date="2022-02" db="EMBL/GenBank/DDBJ databases">
        <title>Corynebacterium sp. from urogenital microbiome.</title>
        <authorList>
            <person name="Cappelli E.A."/>
            <person name="Ribeiro T.G."/>
            <person name="Peixe L."/>
        </authorList>
    </citation>
    <scope>NUCLEOTIDE SEQUENCE</scope>
    <source>
        <strain evidence="1">C9Ua_112</strain>
    </source>
</reference>
<evidence type="ECO:0000313" key="2">
    <source>
        <dbReference type="Proteomes" id="UP001146505"/>
    </source>
</evidence>